<dbReference type="Proteomes" id="UP000245783">
    <property type="component" value="Unassembled WGS sequence"/>
</dbReference>
<proteinExistence type="predicted"/>
<keyword evidence="2" id="KW-1185">Reference proteome</keyword>
<dbReference type="InParanoid" id="A0A316VXM1"/>
<accession>A0A316VXM1</accession>
<dbReference type="EMBL" id="KZ819382">
    <property type="protein sequence ID" value="PWN42202.1"/>
    <property type="molecule type" value="Genomic_DNA"/>
</dbReference>
<dbReference type="RefSeq" id="XP_025369362.1">
    <property type="nucleotide sequence ID" value="XM_025510343.1"/>
</dbReference>
<evidence type="ECO:0000313" key="1">
    <source>
        <dbReference type="EMBL" id="PWN42202.1"/>
    </source>
</evidence>
<name>A0A316VXM1_9BASI</name>
<organism evidence="1 2">
    <name type="scientific">Ceraceosorus guamensis</name>
    <dbReference type="NCBI Taxonomy" id="1522189"/>
    <lineage>
        <taxon>Eukaryota</taxon>
        <taxon>Fungi</taxon>
        <taxon>Dikarya</taxon>
        <taxon>Basidiomycota</taxon>
        <taxon>Ustilaginomycotina</taxon>
        <taxon>Exobasidiomycetes</taxon>
        <taxon>Ceraceosorales</taxon>
        <taxon>Ceraceosoraceae</taxon>
        <taxon>Ceraceosorus</taxon>
    </lineage>
</organism>
<protein>
    <submittedName>
        <fullName evidence="1">Uncharacterized protein</fullName>
    </submittedName>
</protein>
<sequence>MFKTFIAGCSCAHSLSCSASVRYIRRDKLAAPTLLVGSYVTWSDLRRIFIQDCVQLISLHASMTHNTSFPYLHDHQIDTHVPQFLARPTHRLEWPCRHIFQQIMRVLVIRLACSVKMRVLRDGLR</sequence>
<dbReference type="GeneID" id="37032213"/>
<gene>
    <name evidence="1" type="ORF">IE81DRAFT_140108</name>
</gene>
<reference evidence="1 2" key="1">
    <citation type="journal article" date="2018" name="Mol. Biol. Evol.">
        <title>Broad Genomic Sampling Reveals a Smut Pathogenic Ancestry of the Fungal Clade Ustilaginomycotina.</title>
        <authorList>
            <person name="Kijpornyongpan T."/>
            <person name="Mondo S.J."/>
            <person name="Barry K."/>
            <person name="Sandor L."/>
            <person name="Lee J."/>
            <person name="Lipzen A."/>
            <person name="Pangilinan J."/>
            <person name="LaButti K."/>
            <person name="Hainaut M."/>
            <person name="Henrissat B."/>
            <person name="Grigoriev I.V."/>
            <person name="Spatafora J.W."/>
            <person name="Aime M.C."/>
        </authorList>
    </citation>
    <scope>NUCLEOTIDE SEQUENCE [LARGE SCALE GENOMIC DNA]</scope>
    <source>
        <strain evidence="1 2">MCA 4658</strain>
    </source>
</reference>
<dbReference type="AlphaFoldDB" id="A0A316VXM1"/>
<evidence type="ECO:0000313" key="2">
    <source>
        <dbReference type="Proteomes" id="UP000245783"/>
    </source>
</evidence>